<dbReference type="Gene3D" id="3.30.200.20">
    <property type="entry name" value="Phosphorylase Kinase, domain 1"/>
    <property type="match status" value="1"/>
</dbReference>
<feature type="compositionally biased region" description="Low complexity" evidence="6">
    <location>
        <begin position="7"/>
        <end position="38"/>
    </location>
</feature>
<reference evidence="7 8" key="1">
    <citation type="submission" date="2016-02" db="EMBL/GenBank/DDBJ databases">
        <title>Genome analysis of coral dinoflagellate symbionts highlights evolutionary adaptations to a symbiotic lifestyle.</title>
        <authorList>
            <person name="Aranda M."/>
            <person name="Li Y."/>
            <person name="Liew Y.J."/>
            <person name="Baumgarten S."/>
            <person name="Simakov O."/>
            <person name="Wilson M."/>
            <person name="Piel J."/>
            <person name="Ashoor H."/>
            <person name="Bougouffa S."/>
            <person name="Bajic V.B."/>
            <person name="Ryu T."/>
            <person name="Ravasi T."/>
            <person name="Bayer T."/>
            <person name="Micklem G."/>
            <person name="Kim H."/>
            <person name="Bhak J."/>
            <person name="Lajeunesse T.C."/>
            <person name="Voolstra C.R."/>
        </authorList>
    </citation>
    <scope>NUCLEOTIDE SEQUENCE [LARGE SCALE GENOMIC DNA]</scope>
    <source>
        <strain evidence="7 8">CCMP2467</strain>
    </source>
</reference>
<protein>
    <submittedName>
        <fullName evidence="7">Calcium-dependent protein kinase 1</fullName>
    </submittedName>
</protein>
<dbReference type="EMBL" id="LSRX01000565">
    <property type="protein sequence ID" value="OLP93914.1"/>
    <property type="molecule type" value="Genomic_DNA"/>
</dbReference>
<evidence type="ECO:0000256" key="4">
    <source>
        <dbReference type="ARBA" id="ARBA00022777"/>
    </source>
</evidence>
<dbReference type="PROSITE" id="PS50011">
    <property type="entry name" value="PROTEIN_KINASE_DOM"/>
    <property type="match status" value="1"/>
</dbReference>
<feature type="compositionally biased region" description="Basic and acidic residues" evidence="6">
    <location>
        <begin position="179"/>
        <end position="202"/>
    </location>
</feature>
<dbReference type="GO" id="GO:0004674">
    <property type="term" value="F:protein serine/threonine kinase activity"/>
    <property type="evidence" value="ECO:0007669"/>
    <property type="project" value="UniProtKB-KW"/>
</dbReference>
<dbReference type="Gene3D" id="1.10.510.10">
    <property type="entry name" value="Transferase(Phosphotransferase) domain 1"/>
    <property type="match status" value="1"/>
</dbReference>
<dbReference type="AlphaFoldDB" id="A0A1Q9DFE7"/>
<keyword evidence="8" id="KW-1185">Reference proteome</keyword>
<evidence type="ECO:0000256" key="2">
    <source>
        <dbReference type="ARBA" id="ARBA00022679"/>
    </source>
</evidence>
<feature type="compositionally biased region" description="Low complexity" evidence="6">
    <location>
        <begin position="206"/>
        <end position="223"/>
    </location>
</feature>
<dbReference type="Pfam" id="PF00069">
    <property type="entry name" value="Pkinase"/>
    <property type="match status" value="1"/>
</dbReference>
<evidence type="ECO:0000256" key="3">
    <source>
        <dbReference type="ARBA" id="ARBA00022741"/>
    </source>
</evidence>
<keyword evidence="3" id="KW-0547">Nucleotide-binding</keyword>
<feature type="region of interest" description="Disordered" evidence="6">
    <location>
        <begin position="1"/>
        <end position="265"/>
    </location>
</feature>
<keyword evidence="4 7" id="KW-0418">Kinase</keyword>
<evidence type="ECO:0000256" key="1">
    <source>
        <dbReference type="ARBA" id="ARBA00022527"/>
    </source>
</evidence>
<dbReference type="PROSITE" id="PS00108">
    <property type="entry name" value="PROTEIN_KINASE_ST"/>
    <property type="match status" value="1"/>
</dbReference>
<proteinExistence type="predicted"/>
<keyword evidence="2" id="KW-0808">Transferase</keyword>
<evidence type="ECO:0000313" key="8">
    <source>
        <dbReference type="Proteomes" id="UP000186817"/>
    </source>
</evidence>
<name>A0A1Q9DFE7_SYMMI</name>
<dbReference type="InterPro" id="IPR011009">
    <property type="entry name" value="Kinase-like_dom_sf"/>
</dbReference>
<dbReference type="SMART" id="SM00220">
    <property type="entry name" value="S_TKc"/>
    <property type="match status" value="1"/>
</dbReference>
<dbReference type="InterPro" id="IPR000719">
    <property type="entry name" value="Prot_kinase_dom"/>
</dbReference>
<keyword evidence="1" id="KW-0723">Serine/threonine-protein kinase</keyword>
<dbReference type="PANTHER" id="PTHR24349">
    <property type="entry name" value="SERINE/THREONINE-PROTEIN KINASE"/>
    <property type="match status" value="1"/>
</dbReference>
<dbReference type="SUPFAM" id="SSF56112">
    <property type="entry name" value="Protein kinase-like (PK-like)"/>
    <property type="match status" value="1"/>
</dbReference>
<feature type="compositionally biased region" description="Low complexity" evidence="6">
    <location>
        <begin position="50"/>
        <end position="91"/>
    </location>
</feature>
<dbReference type="InterPro" id="IPR050205">
    <property type="entry name" value="CDPK_Ser/Thr_kinases"/>
</dbReference>
<gene>
    <name evidence="7" type="primary">CPK1</name>
    <name evidence="7" type="ORF">AK812_SmicGene24140</name>
</gene>
<sequence length="580" mass="64281">MPIKRATTCTLTVPTPETRPASRGSTSSRTPSRTPSRTGLSVRELLHSQSTLMESTSSPRSSPKPTSPKESTGRTSPLSALAPQALSLPQLRPVRSQHRHRTWAGPAPPCDGFGMGEREGGGEEAGTAVLPKASNTKVEVGAAMSIPREPRTNAIDRQWEADAAFRPTPQAQLISLLSPKREREEKRSKEKPHGHGIEKSEAENEPASPTSPMSPTSPGSSKSLGFSRTWGGAVGGRGFSKRLGVPSQPPSRRPSSDPSEPLKKIRSLEEGEKIFDLYYWEKVLQQEGDGGKVVVCRPKDQADKEFNFVMKIKSKESLREDLHEEEFVRAQTRLLNFPPHPGVIRLREILEDETFYYVVMDRASGGPFFECLLQEYKDGHMPPQAVSSVARDILATLCHLHKQGILHRDIKPDNLVMHLQDDPSTGRKLQKVALIDFDHADAAFSPQASRSLATRHCYGTARFNAPEAFLGMYSAHTDLYSVGVIVYLLLTGEMPYPSDFFDFPDHSPKSPAANRRWMENVVMQMQSHPVDWSHMTFTEIPQSKDFCQRLLAFDPADRFGSANEALAHPWLSKSESDSEG</sequence>
<dbReference type="GO" id="GO:0005524">
    <property type="term" value="F:ATP binding"/>
    <property type="evidence" value="ECO:0007669"/>
    <property type="project" value="UniProtKB-KW"/>
</dbReference>
<organism evidence="7 8">
    <name type="scientific">Symbiodinium microadriaticum</name>
    <name type="common">Dinoflagellate</name>
    <name type="synonym">Zooxanthella microadriatica</name>
    <dbReference type="NCBI Taxonomy" id="2951"/>
    <lineage>
        <taxon>Eukaryota</taxon>
        <taxon>Sar</taxon>
        <taxon>Alveolata</taxon>
        <taxon>Dinophyceae</taxon>
        <taxon>Suessiales</taxon>
        <taxon>Symbiodiniaceae</taxon>
        <taxon>Symbiodinium</taxon>
    </lineage>
</organism>
<dbReference type="InterPro" id="IPR008271">
    <property type="entry name" value="Ser/Thr_kinase_AS"/>
</dbReference>
<accession>A0A1Q9DFE7</accession>
<evidence type="ECO:0000256" key="5">
    <source>
        <dbReference type="ARBA" id="ARBA00022840"/>
    </source>
</evidence>
<evidence type="ECO:0000256" key="6">
    <source>
        <dbReference type="SAM" id="MobiDB-lite"/>
    </source>
</evidence>
<dbReference type="OrthoDB" id="5794026at2759"/>
<comment type="caution">
    <text evidence="7">The sequence shown here is derived from an EMBL/GenBank/DDBJ whole genome shotgun (WGS) entry which is preliminary data.</text>
</comment>
<keyword evidence="5" id="KW-0067">ATP-binding</keyword>
<evidence type="ECO:0000313" key="7">
    <source>
        <dbReference type="EMBL" id="OLP93914.1"/>
    </source>
</evidence>
<dbReference type="Proteomes" id="UP000186817">
    <property type="component" value="Unassembled WGS sequence"/>
</dbReference>